<accession>A0A9D1CWY7</accession>
<reference evidence="1" key="1">
    <citation type="submission" date="2020-10" db="EMBL/GenBank/DDBJ databases">
        <authorList>
            <person name="Gilroy R."/>
        </authorList>
    </citation>
    <scope>NUCLEOTIDE SEQUENCE</scope>
    <source>
        <strain evidence="1">ChiSjej6B24-2974</strain>
    </source>
</reference>
<dbReference type="InterPro" id="IPR050583">
    <property type="entry name" value="Mycobacterial_A85_antigen"/>
</dbReference>
<dbReference type="Proteomes" id="UP000824260">
    <property type="component" value="Unassembled WGS sequence"/>
</dbReference>
<dbReference type="PANTHER" id="PTHR48098">
    <property type="entry name" value="ENTEROCHELIN ESTERASE-RELATED"/>
    <property type="match status" value="1"/>
</dbReference>
<name>A0A9D1CWY7_9FIRM</name>
<evidence type="ECO:0000313" key="1">
    <source>
        <dbReference type="EMBL" id="HIQ83301.1"/>
    </source>
</evidence>
<dbReference type="SUPFAM" id="SSF53474">
    <property type="entry name" value="alpha/beta-Hydrolases"/>
    <property type="match status" value="1"/>
</dbReference>
<dbReference type="EMBL" id="DVFZ01000095">
    <property type="protein sequence ID" value="HIQ83301.1"/>
    <property type="molecule type" value="Genomic_DNA"/>
</dbReference>
<organism evidence="1 2">
    <name type="scientific">Candidatus Pullichristensenella stercorigallinarum</name>
    <dbReference type="NCBI Taxonomy" id="2840909"/>
    <lineage>
        <taxon>Bacteria</taxon>
        <taxon>Bacillati</taxon>
        <taxon>Bacillota</taxon>
        <taxon>Clostridia</taxon>
        <taxon>Candidatus Pullichristensenella</taxon>
    </lineage>
</organism>
<evidence type="ECO:0008006" key="3">
    <source>
        <dbReference type="Google" id="ProtNLM"/>
    </source>
</evidence>
<protein>
    <recommendedName>
        <fullName evidence="3">Esterase</fullName>
    </recommendedName>
</protein>
<reference evidence="1" key="2">
    <citation type="journal article" date="2021" name="PeerJ">
        <title>Extensive microbial diversity within the chicken gut microbiome revealed by metagenomics and culture.</title>
        <authorList>
            <person name="Gilroy R."/>
            <person name="Ravi A."/>
            <person name="Getino M."/>
            <person name="Pursley I."/>
            <person name="Horton D.L."/>
            <person name="Alikhan N.F."/>
            <person name="Baker D."/>
            <person name="Gharbi K."/>
            <person name="Hall N."/>
            <person name="Watson M."/>
            <person name="Adriaenssens E.M."/>
            <person name="Foster-Nyarko E."/>
            <person name="Jarju S."/>
            <person name="Secka A."/>
            <person name="Antonio M."/>
            <person name="Oren A."/>
            <person name="Chaudhuri R.R."/>
            <person name="La Ragione R."/>
            <person name="Hildebrand F."/>
            <person name="Pallen M.J."/>
        </authorList>
    </citation>
    <scope>NUCLEOTIDE SEQUENCE</scope>
    <source>
        <strain evidence="1">ChiSjej6B24-2974</strain>
    </source>
</reference>
<dbReference type="Gene3D" id="3.40.50.1820">
    <property type="entry name" value="alpha/beta hydrolase"/>
    <property type="match status" value="1"/>
</dbReference>
<dbReference type="InterPro" id="IPR029058">
    <property type="entry name" value="AB_hydrolase_fold"/>
</dbReference>
<dbReference type="PANTHER" id="PTHR48098:SF1">
    <property type="entry name" value="DIACYLGLYCEROL ACYLTRANSFERASE_MYCOLYLTRANSFERASE AG85A"/>
    <property type="match status" value="1"/>
</dbReference>
<comment type="caution">
    <text evidence="1">The sequence shown here is derived from an EMBL/GenBank/DDBJ whole genome shotgun (WGS) entry which is preliminary data.</text>
</comment>
<dbReference type="InterPro" id="IPR000801">
    <property type="entry name" value="Esterase-like"/>
</dbReference>
<dbReference type="GO" id="GO:0016747">
    <property type="term" value="F:acyltransferase activity, transferring groups other than amino-acyl groups"/>
    <property type="evidence" value="ECO:0007669"/>
    <property type="project" value="TreeGrafter"/>
</dbReference>
<sequence length="256" mass="28806">MALIQFEAFSDALGKAFSAQIALPETNRGPFPVLWLLHGAGDNDSGWFRNTAIERQATRRDLAVVAPAAGMSMYEDMAHGQRYFTHIADELPALLRRLLPLSAKREDNFIAGLSMGGMGALKIAMRRPEQYEAVCCLSAGHTNYRFHEPKAGTPRANRYFIAYGEGGPLPGEEETLERARALAKDAPCPRVWHACGAQDALKSNAHLTREFFESLPGNPFQYEYHEAPGRHNWDFWAERVPEMLDFLLRGREERRT</sequence>
<proteinExistence type="predicted"/>
<gene>
    <name evidence="1" type="ORF">IAA52_09415</name>
</gene>
<dbReference type="Pfam" id="PF00756">
    <property type="entry name" value="Esterase"/>
    <property type="match status" value="1"/>
</dbReference>
<dbReference type="AlphaFoldDB" id="A0A9D1CWY7"/>
<evidence type="ECO:0000313" key="2">
    <source>
        <dbReference type="Proteomes" id="UP000824260"/>
    </source>
</evidence>